<sequence length="799" mass="86541">MSAGAPPSAIEALRMDKDVRNHSLALDLARAHNFDKVIVIDKSHWFEGLHSSINYAATRKNFEDYLYDPLMQIFGTYAKTCSHKDFEVAVIPQGCFELRADLSTRVFRKLSDVLFTIHSKSTGDPGDPQYGKSRLGGWVEGKPWVQSPKKPKKEEEANVDKKLDARSSNADGQDKKGKSKGIAEEVNVDERDIPQKEVDAEDDRRPDVEEVDAGEDPAVSVGSSSIADASALALERKEVIRRLVEDLHQLCQQAYFAFHHCVEDELYAFITYGMTISCFKFVRPANWDSIRGDNKGKVKAPIAILSNEFMVLGDTINPRLNGALRLLTASLDLSYQPSWFDPPDHDIGEPDLTIAQEALEKYKIKHHETDDSDGSPHGSPNTSTSSEESEQTPNWKPTAKEAAAPVGELRPKLRSGNGGSGMPQPDLEPAAENDGTETSDPAHEESTTFAPNLDPVAENEGIEMPEPALKQQDHADAASSDFNDSPLNQRLQPKLALSGRAQQAVDTPAISGIPGAAGPSTKDTHSLAGNTRAPAFKDLASGVNSKDKFITPKNRGKQIPKPRDKVRQRENTKSRTEATGPPLPALLSPPINDAATGDGLAGSGSHVLGHLPTSQEITGYDSRTGVRSRAKSHKRKGRPSSPLRADSRNSDSAEDSAPALAGPSKKRRLVPQADEQPVGDSTSGPSNVSRMEASMSALAARARDDAATERVFDPLTAPERARRRNTRVYQSHAAAERRARSKTKPAAGTAETATAVAEPAAPGPSGIRTRSTTGSSRPRVLNPPPPQRRDTSKNKSCRK</sequence>
<accession>A0A4Z0A154</accession>
<feature type="compositionally biased region" description="Basic and acidic residues" evidence="1">
    <location>
        <begin position="561"/>
        <end position="576"/>
    </location>
</feature>
<feature type="compositionally biased region" description="Basic and acidic residues" evidence="1">
    <location>
        <begin position="152"/>
        <end position="165"/>
    </location>
</feature>
<comment type="caution">
    <text evidence="2">The sequence shown here is derived from an EMBL/GenBank/DDBJ whole genome shotgun (WGS) entry which is preliminary data.</text>
</comment>
<evidence type="ECO:0000313" key="3">
    <source>
        <dbReference type="Proteomes" id="UP000298061"/>
    </source>
</evidence>
<feature type="compositionally biased region" description="Basic residues" evidence="1">
    <location>
        <begin position="626"/>
        <end position="638"/>
    </location>
</feature>
<reference evidence="2 3" key="1">
    <citation type="submission" date="2019-02" db="EMBL/GenBank/DDBJ databases">
        <title>Genome sequencing of the rare red list fungi Hericium alpestre (H. flagellum).</title>
        <authorList>
            <person name="Buettner E."/>
            <person name="Kellner H."/>
        </authorList>
    </citation>
    <scope>NUCLEOTIDE SEQUENCE [LARGE SCALE GENOMIC DNA]</scope>
    <source>
        <strain evidence="2 3">DSM 108284</strain>
    </source>
</reference>
<dbReference type="STRING" id="135208.A0A4Z0A154"/>
<feature type="compositionally biased region" description="Low complexity" evidence="1">
    <location>
        <begin position="690"/>
        <end position="700"/>
    </location>
</feature>
<dbReference type="EMBL" id="SFCI01000497">
    <property type="protein sequence ID" value="TFY79458.1"/>
    <property type="molecule type" value="Genomic_DNA"/>
</dbReference>
<proteinExistence type="predicted"/>
<feature type="compositionally biased region" description="Polar residues" evidence="1">
    <location>
        <begin position="480"/>
        <end position="491"/>
    </location>
</feature>
<feature type="compositionally biased region" description="Low complexity" evidence="1">
    <location>
        <begin position="379"/>
        <end position="394"/>
    </location>
</feature>
<organism evidence="2 3">
    <name type="scientific">Hericium alpestre</name>
    <dbReference type="NCBI Taxonomy" id="135208"/>
    <lineage>
        <taxon>Eukaryota</taxon>
        <taxon>Fungi</taxon>
        <taxon>Dikarya</taxon>
        <taxon>Basidiomycota</taxon>
        <taxon>Agaricomycotina</taxon>
        <taxon>Agaricomycetes</taxon>
        <taxon>Russulales</taxon>
        <taxon>Hericiaceae</taxon>
        <taxon>Hericium</taxon>
    </lineage>
</organism>
<feature type="compositionally biased region" description="Basic and acidic residues" evidence="1">
    <location>
        <begin position="701"/>
        <end position="712"/>
    </location>
</feature>
<feature type="region of interest" description="Disordered" evidence="1">
    <location>
        <begin position="121"/>
        <end position="221"/>
    </location>
</feature>
<feature type="compositionally biased region" description="Polar residues" evidence="1">
    <location>
        <begin position="679"/>
        <end position="689"/>
    </location>
</feature>
<feature type="compositionally biased region" description="Basic and acidic residues" evidence="1">
    <location>
        <begin position="188"/>
        <end position="208"/>
    </location>
</feature>
<keyword evidence="3" id="KW-1185">Reference proteome</keyword>
<evidence type="ECO:0000313" key="2">
    <source>
        <dbReference type="EMBL" id="TFY79458.1"/>
    </source>
</evidence>
<dbReference type="AlphaFoldDB" id="A0A4Z0A154"/>
<feature type="region of interest" description="Disordered" evidence="1">
    <location>
        <begin position="366"/>
        <end position="799"/>
    </location>
</feature>
<name>A0A4Z0A154_9AGAM</name>
<protein>
    <submittedName>
        <fullName evidence="2">Uncharacterized protein</fullName>
    </submittedName>
</protein>
<gene>
    <name evidence="2" type="ORF">EWM64_g4554</name>
</gene>
<feature type="compositionally biased region" description="Low complexity" evidence="1">
    <location>
        <begin position="744"/>
        <end position="779"/>
    </location>
</feature>
<evidence type="ECO:0000256" key="1">
    <source>
        <dbReference type="SAM" id="MobiDB-lite"/>
    </source>
</evidence>
<dbReference type="Proteomes" id="UP000298061">
    <property type="component" value="Unassembled WGS sequence"/>
</dbReference>